<reference evidence="2 3" key="1">
    <citation type="submission" date="2024-02" db="EMBL/GenBank/DDBJ databases">
        <authorList>
            <person name="Vignale AGUSTIN F."/>
            <person name="Sosa J E."/>
            <person name="Modenutti C."/>
        </authorList>
    </citation>
    <scope>NUCLEOTIDE SEQUENCE [LARGE SCALE GENOMIC DNA]</scope>
</reference>
<dbReference type="EMBL" id="CAUOFW020005636">
    <property type="protein sequence ID" value="CAK9171033.1"/>
    <property type="molecule type" value="Genomic_DNA"/>
</dbReference>
<proteinExistence type="predicted"/>
<evidence type="ECO:0000313" key="2">
    <source>
        <dbReference type="EMBL" id="CAK9171033.1"/>
    </source>
</evidence>
<name>A0ABC8TPE4_9AQUA</name>
<evidence type="ECO:0000256" key="1">
    <source>
        <dbReference type="SAM" id="MobiDB-lite"/>
    </source>
</evidence>
<feature type="non-terminal residue" evidence="2">
    <location>
        <position position="1"/>
    </location>
</feature>
<comment type="caution">
    <text evidence="2">The sequence shown here is derived from an EMBL/GenBank/DDBJ whole genome shotgun (WGS) entry which is preliminary data.</text>
</comment>
<organism evidence="2 3">
    <name type="scientific">Ilex paraguariensis</name>
    <name type="common">yerba mate</name>
    <dbReference type="NCBI Taxonomy" id="185542"/>
    <lineage>
        <taxon>Eukaryota</taxon>
        <taxon>Viridiplantae</taxon>
        <taxon>Streptophyta</taxon>
        <taxon>Embryophyta</taxon>
        <taxon>Tracheophyta</taxon>
        <taxon>Spermatophyta</taxon>
        <taxon>Magnoliopsida</taxon>
        <taxon>eudicotyledons</taxon>
        <taxon>Gunneridae</taxon>
        <taxon>Pentapetalae</taxon>
        <taxon>asterids</taxon>
        <taxon>campanulids</taxon>
        <taxon>Aquifoliales</taxon>
        <taxon>Aquifoliaceae</taxon>
        <taxon>Ilex</taxon>
    </lineage>
</organism>
<dbReference type="AlphaFoldDB" id="A0ABC8TPE4"/>
<accession>A0ABC8TPE4</accession>
<feature type="region of interest" description="Disordered" evidence="1">
    <location>
        <begin position="46"/>
        <end position="86"/>
    </location>
</feature>
<feature type="compositionally biased region" description="Basic residues" evidence="1">
    <location>
        <begin position="61"/>
        <end position="73"/>
    </location>
</feature>
<sequence>TEIVQSGIPCGKSSQLWAIFLEATGANGYDTTWLPQHLLWEKPQHITPAGAHNGTSVSSRARSKRVTSPRKVIRKPEGDLESKGKSPSIANNLLKLLTRTSTGSLKMAKDSNPNRLV</sequence>
<evidence type="ECO:0000313" key="3">
    <source>
        <dbReference type="Proteomes" id="UP001642360"/>
    </source>
</evidence>
<feature type="compositionally biased region" description="Basic and acidic residues" evidence="1">
    <location>
        <begin position="74"/>
        <end position="84"/>
    </location>
</feature>
<protein>
    <submittedName>
        <fullName evidence="2">Uncharacterized protein</fullName>
    </submittedName>
</protein>
<gene>
    <name evidence="2" type="ORF">ILEXP_LOCUS40561</name>
</gene>
<dbReference type="Proteomes" id="UP001642360">
    <property type="component" value="Unassembled WGS sequence"/>
</dbReference>
<keyword evidence="3" id="KW-1185">Reference proteome</keyword>